<gene>
    <name evidence="2" type="ORF">ALO_10349</name>
</gene>
<feature type="transmembrane region" description="Helical" evidence="1">
    <location>
        <begin position="150"/>
        <end position="175"/>
    </location>
</feature>
<feature type="transmembrane region" description="Helical" evidence="1">
    <location>
        <begin position="20"/>
        <end position="39"/>
    </location>
</feature>
<dbReference type="eggNOG" id="COG1122">
    <property type="taxonomic scope" value="Bacteria"/>
</dbReference>
<name>F7NJ17_9FIRM</name>
<keyword evidence="1" id="KW-0812">Transmembrane</keyword>
<comment type="caution">
    <text evidence="2">The sequence shown here is derived from an EMBL/GenBank/DDBJ whole genome shotgun (WGS) entry which is preliminary data.</text>
</comment>
<protein>
    <submittedName>
        <fullName evidence="2">ABC transporter</fullName>
    </submittedName>
</protein>
<dbReference type="STRING" id="1009370.ALO_10349"/>
<keyword evidence="3" id="KW-1185">Reference proteome</keyword>
<organism evidence="2 3">
    <name type="scientific">Acetonema longum DSM 6540</name>
    <dbReference type="NCBI Taxonomy" id="1009370"/>
    <lineage>
        <taxon>Bacteria</taxon>
        <taxon>Bacillati</taxon>
        <taxon>Bacillota</taxon>
        <taxon>Negativicutes</taxon>
        <taxon>Acetonemataceae</taxon>
        <taxon>Acetonema</taxon>
    </lineage>
</organism>
<dbReference type="AlphaFoldDB" id="F7NJ17"/>
<sequence length="187" mass="19967">MNTEEKTQVTMVEGTGGKYRWIAMTALFLAIGTILRLVSPSVAGVSPNWTIAMYCLVMILVRPAIPQAIGIGLVAGAIGVVSSKSIFPYANLLSEVLGAVVCAALVRSGIRFQLGKFNLQPAVLGLLTTLASGMTFVTATKLALELPMQMYLYGMIPVVLTVAAINTVITQMLYFPAHKIFAQKGEE</sequence>
<feature type="transmembrane region" description="Helical" evidence="1">
    <location>
        <begin position="122"/>
        <end position="144"/>
    </location>
</feature>
<keyword evidence="1" id="KW-1133">Transmembrane helix</keyword>
<dbReference type="EMBL" id="AFGF01000081">
    <property type="protein sequence ID" value="EGO64014.1"/>
    <property type="molecule type" value="Genomic_DNA"/>
</dbReference>
<evidence type="ECO:0000313" key="2">
    <source>
        <dbReference type="EMBL" id="EGO64014.1"/>
    </source>
</evidence>
<accession>F7NJ17</accession>
<dbReference type="InterPro" id="IPR031360">
    <property type="entry name" value="TrpP"/>
</dbReference>
<dbReference type="RefSeq" id="WP_004573348.1">
    <property type="nucleotide sequence ID" value="NZ_AFGF01000081.1"/>
</dbReference>
<dbReference type="OrthoDB" id="3173414at2"/>
<evidence type="ECO:0000313" key="3">
    <source>
        <dbReference type="Proteomes" id="UP000003240"/>
    </source>
</evidence>
<feature type="transmembrane region" description="Helical" evidence="1">
    <location>
        <begin position="51"/>
        <end position="80"/>
    </location>
</feature>
<evidence type="ECO:0000256" key="1">
    <source>
        <dbReference type="SAM" id="Phobius"/>
    </source>
</evidence>
<dbReference type="Pfam" id="PF17099">
    <property type="entry name" value="TrpP"/>
    <property type="match status" value="1"/>
</dbReference>
<dbReference type="Proteomes" id="UP000003240">
    <property type="component" value="Unassembled WGS sequence"/>
</dbReference>
<proteinExistence type="predicted"/>
<reference evidence="2 3" key="1">
    <citation type="journal article" date="2011" name="EMBO J.">
        <title>Structural diversity of bacterial flagellar motors.</title>
        <authorList>
            <person name="Chen S."/>
            <person name="Beeby M."/>
            <person name="Murphy G.E."/>
            <person name="Leadbetter J.R."/>
            <person name="Hendrixson D.R."/>
            <person name="Briegel A."/>
            <person name="Li Z."/>
            <person name="Shi J."/>
            <person name="Tocheva E.I."/>
            <person name="Muller A."/>
            <person name="Dobro M.J."/>
            <person name="Jensen G.J."/>
        </authorList>
    </citation>
    <scope>NUCLEOTIDE SEQUENCE [LARGE SCALE GENOMIC DNA]</scope>
    <source>
        <strain evidence="2 3">DSM 6540</strain>
    </source>
</reference>
<feature type="transmembrane region" description="Helical" evidence="1">
    <location>
        <begin position="86"/>
        <end position="110"/>
    </location>
</feature>
<keyword evidence="1" id="KW-0472">Membrane</keyword>